<dbReference type="PROSITE" id="PS50206">
    <property type="entry name" value="RHODANESE_3"/>
    <property type="match status" value="1"/>
</dbReference>
<dbReference type="Pfam" id="PF00581">
    <property type="entry name" value="Rhodanese"/>
    <property type="match status" value="1"/>
</dbReference>
<dbReference type="EMBL" id="UGSK01000001">
    <property type="protein sequence ID" value="SUB03171.1"/>
    <property type="molecule type" value="Genomic_DNA"/>
</dbReference>
<name>A0A379A325_9HYPH</name>
<dbReference type="AlphaFoldDB" id="A0A379A325"/>
<dbReference type="Gene3D" id="3.40.250.10">
    <property type="entry name" value="Rhodanese-like domain"/>
    <property type="match status" value="1"/>
</dbReference>
<evidence type="ECO:0000313" key="2">
    <source>
        <dbReference type="EMBL" id="SUB03171.1"/>
    </source>
</evidence>
<dbReference type="Proteomes" id="UP000255000">
    <property type="component" value="Unassembled WGS sequence"/>
</dbReference>
<feature type="domain" description="Rhodanese" evidence="1">
    <location>
        <begin position="34"/>
        <end position="157"/>
    </location>
</feature>
<reference evidence="2 3" key="1">
    <citation type="submission" date="2018-06" db="EMBL/GenBank/DDBJ databases">
        <authorList>
            <consortium name="Pathogen Informatics"/>
            <person name="Doyle S."/>
        </authorList>
    </citation>
    <scope>NUCLEOTIDE SEQUENCE [LARGE SCALE GENOMIC DNA]</scope>
    <source>
        <strain evidence="2 3">NCTC13350</strain>
    </source>
</reference>
<organism evidence="2 3">
    <name type="scientific">Pannonibacter phragmitetus</name>
    <dbReference type="NCBI Taxonomy" id="121719"/>
    <lineage>
        <taxon>Bacteria</taxon>
        <taxon>Pseudomonadati</taxon>
        <taxon>Pseudomonadota</taxon>
        <taxon>Alphaproteobacteria</taxon>
        <taxon>Hyphomicrobiales</taxon>
        <taxon>Stappiaceae</taxon>
        <taxon>Pannonibacter</taxon>
    </lineage>
</organism>
<dbReference type="InterPro" id="IPR036873">
    <property type="entry name" value="Rhodanese-like_dom_sf"/>
</dbReference>
<evidence type="ECO:0000259" key="1">
    <source>
        <dbReference type="PROSITE" id="PS50206"/>
    </source>
</evidence>
<dbReference type="SUPFAM" id="SSF52821">
    <property type="entry name" value="Rhodanese/Cell cycle control phosphatase"/>
    <property type="match status" value="1"/>
</dbReference>
<dbReference type="PANTHER" id="PTHR47377">
    <property type="entry name" value="RHODANESE-LIKE DOMAIN-CONTAINING PROTEIN 4, CHLOROPLASTIC"/>
    <property type="match status" value="1"/>
</dbReference>
<dbReference type="InterPro" id="IPR044240">
    <property type="entry name" value="STR4-like"/>
</dbReference>
<evidence type="ECO:0000313" key="3">
    <source>
        <dbReference type="Proteomes" id="UP000255000"/>
    </source>
</evidence>
<dbReference type="InterPro" id="IPR001763">
    <property type="entry name" value="Rhodanese-like_dom"/>
</dbReference>
<dbReference type="PANTHER" id="PTHR47377:SF1">
    <property type="entry name" value="RHODANESE-LIKE DOMAIN-CONTAINING PROTEIN 4, CHLOROPLASTIC"/>
    <property type="match status" value="1"/>
</dbReference>
<proteinExistence type="predicted"/>
<dbReference type="SMART" id="SM00450">
    <property type="entry name" value="RHOD"/>
    <property type="match status" value="1"/>
</dbReference>
<gene>
    <name evidence="2" type="ORF">NCTC13350_04155</name>
</gene>
<sequence>MARNTKYCEGGLLSNSMPYAGDVDVKAAYEALSASPNTVLVDVRTRAEWNFVGVPDLRALGKEAVFTEWQGFPAGSPVPDFVATLSADLERKGLDKTVQIYFLCRSGARSLNAAIAMTQAGYGSCFNIADGFEGPLDGTGHRGSAGGWKACGLPWIQS</sequence>
<accession>A0A379A325</accession>
<protein>
    <submittedName>
        <fullName evidence="2">Rhodanese-like domain</fullName>
    </submittedName>
</protein>